<organism evidence="3 4">
    <name type="scientific">Humidesulfovibrio mexicanus</name>
    <dbReference type="NCBI Taxonomy" id="147047"/>
    <lineage>
        <taxon>Bacteria</taxon>
        <taxon>Pseudomonadati</taxon>
        <taxon>Thermodesulfobacteriota</taxon>
        <taxon>Desulfovibrionia</taxon>
        <taxon>Desulfovibrionales</taxon>
        <taxon>Desulfovibrionaceae</taxon>
        <taxon>Humidesulfovibrio</taxon>
    </lineage>
</organism>
<dbReference type="InterPro" id="IPR036380">
    <property type="entry name" value="Isochorismatase-like_sf"/>
</dbReference>
<dbReference type="SUPFAM" id="SSF52499">
    <property type="entry name" value="Isochorismatase-like hydrolases"/>
    <property type="match status" value="1"/>
</dbReference>
<dbReference type="GO" id="GO:0016787">
    <property type="term" value="F:hydrolase activity"/>
    <property type="evidence" value="ECO:0007669"/>
    <property type="project" value="UniProtKB-KW"/>
</dbReference>
<dbReference type="CDD" id="cd01014">
    <property type="entry name" value="nicotinamidase_related"/>
    <property type="match status" value="1"/>
</dbReference>
<keyword evidence="4" id="KW-1185">Reference proteome</keyword>
<dbReference type="AlphaFoldDB" id="A0A238YDC2"/>
<gene>
    <name evidence="3" type="ORF">SAMN04488503_0880</name>
</gene>
<name>A0A238YDC2_9BACT</name>
<dbReference type="InterPro" id="IPR000868">
    <property type="entry name" value="Isochorismatase-like_dom"/>
</dbReference>
<reference evidence="3 4" key="1">
    <citation type="submission" date="2017-06" db="EMBL/GenBank/DDBJ databases">
        <authorList>
            <person name="Kim H.J."/>
            <person name="Triplett B.A."/>
        </authorList>
    </citation>
    <scope>NUCLEOTIDE SEQUENCE [LARGE SCALE GENOMIC DNA]</scope>
    <source>
        <strain evidence="3 4">DSM 13116</strain>
    </source>
</reference>
<protein>
    <submittedName>
        <fullName evidence="3">Nicotinamidase-related amidase</fullName>
    </submittedName>
</protein>
<dbReference type="PANTHER" id="PTHR43540">
    <property type="entry name" value="PEROXYUREIDOACRYLATE/UREIDOACRYLATE AMIDOHYDROLASE-RELATED"/>
    <property type="match status" value="1"/>
</dbReference>
<dbReference type="Pfam" id="PF00857">
    <property type="entry name" value="Isochorismatase"/>
    <property type="match status" value="1"/>
</dbReference>
<keyword evidence="1" id="KW-0378">Hydrolase</keyword>
<proteinExistence type="predicted"/>
<dbReference type="EMBL" id="FZOC01000001">
    <property type="protein sequence ID" value="SNR68972.1"/>
    <property type="molecule type" value="Genomic_DNA"/>
</dbReference>
<accession>A0A238YDC2</accession>
<dbReference type="Gene3D" id="3.40.50.850">
    <property type="entry name" value="Isochorismatase-like"/>
    <property type="match status" value="1"/>
</dbReference>
<evidence type="ECO:0000259" key="2">
    <source>
        <dbReference type="Pfam" id="PF00857"/>
    </source>
</evidence>
<evidence type="ECO:0000313" key="3">
    <source>
        <dbReference type="EMBL" id="SNR68972.1"/>
    </source>
</evidence>
<evidence type="ECO:0000313" key="4">
    <source>
        <dbReference type="Proteomes" id="UP000198324"/>
    </source>
</evidence>
<evidence type="ECO:0000256" key="1">
    <source>
        <dbReference type="ARBA" id="ARBA00022801"/>
    </source>
</evidence>
<dbReference type="InterPro" id="IPR050272">
    <property type="entry name" value="Isochorismatase-like_hydrls"/>
</dbReference>
<dbReference type="PANTHER" id="PTHR43540:SF1">
    <property type="entry name" value="ISOCHORISMATASE HYDROLASE"/>
    <property type="match status" value="1"/>
</dbReference>
<sequence>MNEALILIDIQKDYFPGGRMELADASAAAEKAAFVLARFRAARKPVVHVRHESIQPGATFLLKGGDGSELHPLVAPLPGETVISKHDHNCFRHTDLMAVLQRFSASRLTICGMMTHMCVDTGVRAAFDLGFHCRLVADACATRDLEHEGRTVAAADVQAAYVAALGAVFARVSTAADIDVLRKWRVRSCPANPFLPASGPH</sequence>
<dbReference type="Proteomes" id="UP000198324">
    <property type="component" value="Unassembled WGS sequence"/>
</dbReference>
<dbReference type="OrthoDB" id="9791276at2"/>
<feature type="domain" description="Isochorismatase-like" evidence="2">
    <location>
        <begin position="4"/>
        <end position="152"/>
    </location>
</feature>
<dbReference type="RefSeq" id="WP_089272064.1">
    <property type="nucleotide sequence ID" value="NZ_FZOC01000001.1"/>
</dbReference>